<keyword evidence="6 8" id="KW-0472">Membrane</keyword>
<proteinExistence type="inferred from homology"/>
<evidence type="ECO:0000256" key="1">
    <source>
        <dbReference type="ARBA" id="ARBA00004141"/>
    </source>
</evidence>
<feature type="domain" description="Major facilitator superfamily (MFS) profile" evidence="9">
    <location>
        <begin position="70"/>
        <end position="523"/>
    </location>
</feature>
<sequence length="528" mass="57259">MSSKSIDEQQKVDMEKGENDTGSYRVASNTTYGAQQQQDVLGAEDVNPVLMAKMHLVNDAIDEIGWTSFHLKLFCLSGFGYAVDSLVAVLQSIVAAQAYAEIGYGGYPTGLTIALYAGLLVGALFWGFGADMVGRKIAFNTTLFITSISTIISGAATHWAFFGTFIALLGFGAGGNLVLDPTVFLEFLPSKKQWLVTAMATWWGFGQASAGFVAWGYFSRKDFSCDPADPDSCTWQNNKAWRLIMFTSGGIIFIMSIVRVMVIELTETPKHLLAAGKDEQLVEELQALAAKHNRPCSLTVAQLQSLGPVETERTHHGVGEFARELGSHLRGLFVTRKIAISTTLIWFSWTLIGLAYPLFFIFLPSLISSRVPNQNPSLNTTWRDYTITSLCASIGPLIACVLAEIKFLGRKHTMGIGAVVTAAFFFGYTAVKTSAQNLVLSCCISICINVYYGTLYAYTAEVLPSAHRTTGNGIAVALNRVMGLLSAVIAQVADTTTVTPLYICAGLFIVLMIVSAILPFEPRGRRAS</sequence>
<dbReference type="Gene3D" id="1.20.1250.20">
    <property type="entry name" value="MFS general substrate transporter like domains"/>
    <property type="match status" value="1"/>
</dbReference>
<dbReference type="InterPro" id="IPR005828">
    <property type="entry name" value="MFS_sugar_transport-like"/>
</dbReference>
<feature type="transmembrane region" description="Helical" evidence="8">
    <location>
        <begin position="161"/>
        <end position="179"/>
    </location>
</feature>
<dbReference type="OrthoDB" id="3936150at2759"/>
<dbReference type="PANTHER" id="PTHR23511:SF4">
    <property type="entry name" value="MAJOR FACILITATOR SUPERFAMILY (MFS) PROFILE DOMAIN-CONTAINING PROTEIN"/>
    <property type="match status" value="1"/>
</dbReference>
<dbReference type="InterPro" id="IPR020846">
    <property type="entry name" value="MFS_dom"/>
</dbReference>
<evidence type="ECO:0000259" key="9">
    <source>
        <dbReference type="PROSITE" id="PS50850"/>
    </source>
</evidence>
<protein>
    <recommendedName>
        <fullName evidence="9">Major facilitator superfamily (MFS) profile domain-containing protein</fullName>
    </recommendedName>
</protein>
<dbReference type="FunFam" id="1.20.1250.20:FF:000171">
    <property type="entry name" value="MFS general substrate transporter"/>
    <property type="match status" value="1"/>
</dbReference>
<dbReference type="PANTHER" id="PTHR23511">
    <property type="entry name" value="SYNAPTIC VESICLE GLYCOPROTEIN 2"/>
    <property type="match status" value="1"/>
</dbReference>
<evidence type="ECO:0000256" key="6">
    <source>
        <dbReference type="ARBA" id="ARBA00023136"/>
    </source>
</evidence>
<dbReference type="Proteomes" id="UP000288168">
    <property type="component" value="Unassembled WGS sequence"/>
</dbReference>
<dbReference type="CDD" id="cd17316">
    <property type="entry name" value="MFS_SV2_like"/>
    <property type="match status" value="1"/>
</dbReference>
<dbReference type="EMBL" id="NKCI01000124">
    <property type="protein sequence ID" value="RSL53322.1"/>
    <property type="molecule type" value="Genomic_DNA"/>
</dbReference>
<feature type="transmembrane region" description="Helical" evidence="8">
    <location>
        <begin position="240"/>
        <end position="262"/>
    </location>
</feature>
<feature type="transmembrane region" description="Helical" evidence="8">
    <location>
        <begin position="499"/>
        <end position="520"/>
    </location>
</feature>
<keyword evidence="5 8" id="KW-1133">Transmembrane helix</keyword>
<evidence type="ECO:0000256" key="7">
    <source>
        <dbReference type="SAM" id="MobiDB-lite"/>
    </source>
</evidence>
<feature type="transmembrane region" description="Helical" evidence="8">
    <location>
        <begin position="412"/>
        <end position="431"/>
    </location>
</feature>
<evidence type="ECO:0000256" key="8">
    <source>
        <dbReference type="SAM" id="Phobius"/>
    </source>
</evidence>
<feature type="region of interest" description="Disordered" evidence="7">
    <location>
        <begin position="1"/>
        <end position="25"/>
    </location>
</feature>
<dbReference type="SUPFAM" id="SSF103473">
    <property type="entry name" value="MFS general substrate transporter"/>
    <property type="match status" value="1"/>
</dbReference>
<dbReference type="Pfam" id="PF00083">
    <property type="entry name" value="Sugar_tr"/>
    <property type="match status" value="1"/>
</dbReference>
<evidence type="ECO:0000256" key="4">
    <source>
        <dbReference type="ARBA" id="ARBA00022692"/>
    </source>
</evidence>
<dbReference type="GO" id="GO:0016020">
    <property type="term" value="C:membrane"/>
    <property type="evidence" value="ECO:0007669"/>
    <property type="project" value="UniProtKB-SubCell"/>
</dbReference>
<feature type="transmembrane region" description="Helical" evidence="8">
    <location>
        <begin position="437"/>
        <end position="458"/>
    </location>
</feature>
<comment type="caution">
    <text evidence="10">The sequence shown here is derived from an EMBL/GenBank/DDBJ whole genome shotgun (WGS) entry which is preliminary data.</text>
</comment>
<dbReference type="PROSITE" id="PS50850">
    <property type="entry name" value="MFS"/>
    <property type="match status" value="1"/>
</dbReference>
<feature type="transmembrane region" description="Helical" evidence="8">
    <location>
        <begin position="137"/>
        <end position="155"/>
    </location>
</feature>
<feature type="transmembrane region" description="Helical" evidence="8">
    <location>
        <begin position="200"/>
        <end position="220"/>
    </location>
</feature>
<gene>
    <name evidence="10" type="ORF">CEP54_010459</name>
</gene>
<evidence type="ECO:0000256" key="5">
    <source>
        <dbReference type="ARBA" id="ARBA00022989"/>
    </source>
</evidence>
<keyword evidence="11" id="KW-1185">Reference proteome</keyword>
<comment type="subcellular location">
    <subcellularLocation>
        <location evidence="1">Membrane</location>
        <topology evidence="1">Multi-pass membrane protein</topology>
    </subcellularLocation>
</comment>
<dbReference type="InterPro" id="IPR036259">
    <property type="entry name" value="MFS_trans_sf"/>
</dbReference>
<dbReference type="GO" id="GO:0022857">
    <property type="term" value="F:transmembrane transporter activity"/>
    <property type="evidence" value="ECO:0007669"/>
    <property type="project" value="InterPro"/>
</dbReference>
<feature type="transmembrane region" description="Helical" evidence="8">
    <location>
        <begin position="111"/>
        <end position="130"/>
    </location>
</feature>
<dbReference type="AlphaFoldDB" id="A0A428PJT2"/>
<evidence type="ECO:0000313" key="10">
    <source>
        <dbReference type="EMBL" id="RSL53322.1"/>
    </source>
</evidence>
<feature type="transmembrane region" description="Helical" evidence="8">
    <location>
        <begin position="344"/>
        <end position="367"/>
    </location>
</feature>
<keyword evidence="4 8" id="KW-0812">Transmembrane</keyword>
<reference evidence="10 11" key="1">
    <citation type="submission" date="2017-06" db="EMBL/GenBank/DDBJ databases">
        <title>Comparative genomic analysis of Ambrosia Fusariam Clade fungi.</title>
        <authorList>
            <person name="Stajich J.E."/>
            <person name="Carrillo J."/>
            <person name="Kijimoto T."/>
            <person name="Eskalen A."/>
            <person name="O'Donnell K."/>
            <person name="Kasson M."/>
        </authorList>
    </citation>
    <scope>NUCLEOTIDE SEQUENCE [LARGE SCALE GENOMIC DNA]</scope>
    <source>
        <strain evidence="10 11">NRRL62584</strain>
    </source>
</reference>
<name>A0A428PJT2_9HYPO</name>
<comment type="similarity">
    <text evidence="2">Belongs to the major facilitator superfamily.</text>
</comment>
<evidence type="ECO:0000256" key="2">
    <source>
        <dbReference type="ARBA" id="ARBA00008335"/>
    </source>
</evidence>
<feature type="compositionally biased region" description="Basic and acidic residues" evidence="7">
    <location>
        <begin position="1"/>
        <end position="19"/>
    </location>
</feature>
<accession>A0A428PJT2</accession>
<evidence type="ECO:0000256" key="3">
    <source>
        <dbReference type="ARBA" id="ARBA00022448"/>
    </source>
</evidence>
<keyword evidence="3" id="KW-0813">Transport</keyword>
<organism evidence="10 11">
    <name type="scientific">Fusarium duplospermum</name>
    <dbReference type="NCBI Taxonomy" id="1325734"/>
    <lineage>
        <taxon>Eukaryota</taxon>
        <taxon>Fungi</taxon>
        <taxon>Dikarya</taxon>
        <taxon>Ascomycota</taxon>
        <taxon>Pezizomycotina</taxon>
        <taxon>Sordariomycetes</taxon>
        <taxon>Hypocreomycetidae</taxon>
        <taxon>Hypocreales</taxon>
        <taxon>Nectriaceae</taxon>
        <taxon>Fusarium</taxon>
        <taxon>Fusarium solani species complex</taxon>
    </lineage>
</organism>
<evidence type="ECO:0000313" key="11">
    <source>
        <dbReference type="Proteomes" id="UP000288168"/>
    </source>
</evidence>
<feature type="transmembrane region" description="Helical" evidence="8">
    <location>
        <begin position="73"/>
        <end position="99"/>
    </location>
</feature>